<evidence type="ECO:0000313" key="2">
    <source>
        <dbReference type="Proteomes" id="UP000245383"/>
    </source>
</evidence>
<reference evidence="1 2" key="1">
    <citation type="journal article" date="2018" name="MBio">
        <title>Comparative Genomics Reveals the Core Gene Toolbox for the Fungus-Insect Symbiosis.</title>
        <authorList>
            <person name="Wang Y."/>
            <person name="Stata M."/>
            <person name="Wang W."/>
            <person name="Stajich J.E."/>
            <person name="White M.M."/>
            <person name="Moncalvo J.M."/>
        </authorList>
    </citation>
    <scope>NUCLEOTIDE SEQUENCE [LARGE SCALE GENOMIC DNA]</scope>
    <source>
        <strain evidence="1 2">SWE-8-4</strain>
    </source>
</reference>
<protein>
    <submittedName>
        <fullName evidence="1">Uncharacterized protein</fullName>
    </submittedName>
</protein>
<dbReference type="OrthoDB" id="2120024at2759"/>
<accession>A0A2T9YSF8</accession>
<gene>
    <name evidence="1" type="ORF">BB561_001952</name>
</gene>
<comment type="caution">
    <text evidence="1">The sequence shown here is derived from an EMBL/GenBank/DDBJ whole genome shotgun (WGS) entry which is preliminary data.</text>
</comment>
<keyword evidence="2" id="KW-1185">Reference proteome</keyword>
<sequence length="103" mass="12125">MNNFKKTITSLHTLRIHQRPLHTSNFNFQILKQKNNIPQNQSYTAIQALWKPIANIFLWSSVSFLGLKLIYLNLRCQKLEQIHSQNVEELAHLKNINSEQDIN</sequence>
<dbReference type="Proteomes" id="UP000245383">
    <property type="component" value="Unassembled WGS sequence"/>
</dbReference>
<dbReference type="EMBL" id="MBFR01000061">
    <property type="protein sequence ID" value="PVU95241.1"/>
    <property type="molecule type" value="Genomic_DNA"/>
</dbReference>
<proteinExistence type="predicted"/>
<dbReference type="AlphaFoldDB" id="A0A2T9YSF8"/>
<name>A0A2T9YSF8_9FUNG</name>
<evidence type="ECO:0000313" key="1">
    <source>
        <dbReference type="EMBL" id="PVU95241.1"/>
    </source>
</evidence>
<organism evidence="1 2">
    <name type="scientific">Smittium simulii</name>
    <dbReference type="NCBI Taxonomy" id="133385"/>
    <lineage>
        <taxon>Eukaryota</taxon>
        <taxon>Fungi</taxon>
        <taxon>Fungi incertae sedis</taxon>
        <taxon>Zoopagomycota</taxon>
        <taxon>Kickxellomycotina</taxon>
        <taxon>Harpellomycetes</taxon>
        <taxon>Harpellales</taxon>
        <taxon>Legeriomycetaceae</taxon>
        <taxon>Smittium</taxon>
    </lineage>
</organism>